<dbReference type="PANTHER" id="PTHR11735:SF11">
    <property type="entry name" value="TRNA THREONYLCARBAMOYLADENOSINE BIOSYNTHESIS PROTEIN TSAB"/>
    <property type="match status" value="1"/>
</dbReference>
<dbReference type="EMBL" id="PYAL01000004">
    <property type="protein sequence ID" value="RXN88190.1"/>
    <property type="molecule type" value="Genomic_DNA"/>
</dbReference>
<feature type="binding site" evidence="1">
    <location>
        <begin position="351"/>
        <end position="353"/>
    </location>
    <ligand>
        <name>acetyl-CoA</name>
        <dbReference type="ChEBI" id="CHEBI:57288"/>
    </ligand>
</feature>
<comment type="caution">
    <text evidence="1">Lacks conserved residue(s) required for the propagation of feature annotation.</text>
</comment>
<keyword evidence="5" id="KW-1185">Reference proteome</keyword>
<dbReference type="PANTHER" id="PTHR11735">
    <property type="entry name" value="TRNA N6-ADENOSINE THREONYLCARBAMOYLTRANSFERASE"/>
    <property type="match status" value="1"/>
</dbReference>
<dbReference type="Pfam" id="PF00814">
    <property type="entry name" value="TsaD"/>
    <property type="match status" value="1"/>
</dbReference>
<keyword evidence="1" id="KW-0012">Acyltransferase</keyword>
<evidence type="ECO:0000313" key="4">
    <source>
        <dbReference type="EMBL" id="RXN88190.1"/>
    </source>
</evidence>
<accession>A0A4V1MS44</accession>
<feature type="active site" description="Proton acceptor" evidence="1">
    <location>
        <position position="385"/>
    </location>
</feature>
<feature type="region of interest" description="Disordered" evidence="2">
    <location>
        <begin position="247"/>
        <end position="290"/>
    </location>
</feature>
<dbReference type="NCBIfam" id="TIGR01575">
    <property type="entry name" value="rimI"/>
    <property type="match status" value="1"/>
</dbReference>
<dbReference type="InterPro" id="IPR043690">
    <property type="entry name" value="RimI"/>
</dbReference>
<comment type="similarity">
    <text evidence="1">Belongs to the acetyltransferase family. RimI subfamily.</text>
</comment>
<dbReference type="InterPro" id="IPR043129">
    <property type="entry name" value="ATPase_NBD"/>
</dbReference>
<dbReference type="SUPFAM" id="SSF53067">
    <property type="entry name" value="Actin-like ATPase domain"/>
    <property type="match status" value="2"/>
</dbReference>
<dbReference type="CDD" id="cd04301">
    <property type="entry name" value="NAT_SF"/>
    <property type="match status" value="1"/>
</dbReference>
<dbReference type="CDD" id="cd24032">
    <property type="entry name" value="ASKHA_NBD_TsaB"/>
    <property type="match status" value="1"/>
</dbReference>
<dbReference type="GO" id="GO:0005829">
    <property type="term" value="C:cytosol"/>
    <property type="evidence" value="ECO:0007669"/>
    <property type="project" value="TreeGrafter"/>
</dbReference>
<dbReference type="HAMAP" id="MF_02210">
    <property type="entry name" value="RimI"/>
    <property type="match status" value="1"/>
</dbReference>
<evidence type="ECO:0000256" key="1">
    <source>
        <dbReference type="HAMAP-Rule" id="MF_02210"/>
    </source>
</evidence>
<sequence>MNLTLLALETSSSRCGVALLHGDAGNPHILIREHEGAQEHAERLLPMARELLAQAGLDVADLDAVAFGQGPGGFTGLRVACGVAQGIALARDIPVLPVVSHQAVAALVPARPDQAVMVALDARMDEVYLAVYRRLDGAADDTRWEVLQAPMLIAAAEAVPWTEAQLGGWSDRCGAPLSVVIAGDAWDTLAAHMAPPADWPRFDATRPEARQVARLAAQAWRRGEAVAAELAAPLYVRDKVAFTTAERMQGQGGNPKAEPASSLAQHLPPAPEAPTLRTSEGAPAELGPLHSDDLDEMARIEAAVQAFPWSRGNFADALASGYDTCGVRRDGRLVGFCILMHAPDVSHLLVIAVEKSLHGQGLGSHLMRWCEARTAARGIGGLLLEVRPTNTRALAFYERHGFLRIGVRRGYYPAGKGQREDAVVMQKRLAHDEEAGND</sequence>
<reference evidence="4 5" key="1">
    <citation type="journal article" date="2017" name="Int. J. Syst. Evol. Microbiol.">
        <title>Achromobacter aloeverae sp. nov., isolated from the root of Aloe vera (L.) Burm.f.</title>
        <authorList>
            <person name="Kuncharoen N."/>
            <person name="Muramatsu Y."/>
            <person name="Shibata C."/>
            <person name="Kamakura Y."/>
            <person name="Nakagawa Y."/>
            <person name="Tanasupawat S."/>
        </authorList>
    </citation>
    <scope>NUCLEOTIDE SEQUENCE [LARGE SCALE GENOMIC DNA]</scope>
    <source>
        <strain evidence="4 5">AVA-1</strain>
    </source>
</reference>
<dbReference type="SUPFAM" id="SSF55729">
    <property type="entry name" value="Acyl-CoA N-acyltransferases (Nat)"/>
    <property type="match status" value="1"/>
</dbReference>
<proteinExistence type="inferred from homology"/>
<feature type="active site" description="Proton donor" evidence="1">
    <location>
        <position position="397"/>
    </location>
</feature>
<keyword evidence="1" id="KW-0963">Cytoplasm</keyword>
<comment type="catalytic activity">
    <reaction evidence="1">
        <text>N-terminal L-alanyl-[ribosomal protein bS18] + acetyl-CoA = N-terminal N(alpha)-acetyl-L-alanyl-[ribosomal protein bS18] + CoA + H(+)</text>
        <dbReference type="Rhea" id="RHEA:43756"/>
        <dbReference type="Rhea" id="RHEA-COMP:10676"/>
        <dbReference type="Rhea" id="RHEA-COMP:10677"/>
        <dbReference type="ChEBI" id="CHEBI:15378"/>
        <dbReference type="ChEBI" id="CHEBI:57287"/>
        <dbReference type="ChEBI" id="CHEBI:57288"/>
        <dbReference type="ChEBI" id="CHEBI:64718"/>
        <dbReference type="ChEBI" id="CHEBI:83683"/>
        <dbReference type="EC" id="2.3.1.266"/>
    </reaction>
</comment>
<dbReference type="NCBIfam" id="TIGR03725">
    <property type="entry name" value="T6A_YeaZ"/>
    <property type="match status" value="1"/>
</dbReference>
<dbReference type="EC" id="2.3.1.266" evidence="1"/>
<feature type="binding site" evidence="1">
    <location>
        <position position="390"/>
    </location>
    <ligand>
        <name>acetyl-CoA</name>
        <dbReference type="ChEBI" id="CHEBI:57288"/>
    </ligand>
</feature>
<comment type="function">
    <text evidence="1">Acetylates the N-terminal alanine of ribosomal protein bS18.</text>
</comment>
<dbReference type="InterPro" id="IPR022496">
    <property type="entry name" value="T6A_TsaB"/>
</dbReference>
<dbReference type="RefSeq" id="WP_129151551.1">
    <property type="nucleotide sequence ID" value="NZ_JBHSDO010000011.1"/>
</dbReference>
<dbReference type="Pfam" id="PF00583">
    <property type="entry name" value="Acetyltransf_1"/>
    <property type="match status" value="1"/>
</dbReference>
<comment type="subcellular location">
    <subcellularLocation>
        <location evidence="1">Cytoplasm</location>
    </subcellularLocation>
</comment>
<dbReference type="GO" id="GO:0002949">
    <property type="term" value="P:tRNA threonylcarbamoyladenosine modification"/>
    <property type="evidence" value="ECO:0007669"/>
    <property type="project" value="InterPro"/>
</dbReference>
<protein>
    <recommendedName>
        <fullName evidence="1">[Ribosomal protein bS18]-alanine N-acetyltransferase</fullName>
        <ecNumber evidence="1">2.3.1.266</ecNumber>
    </recommendedName>
</protein>
<dbReference type="AlphaFoldDB" id="A0A4V1MS44"/>
<dbReference type="GO" id="GO:0008999">
    <property type="term" value="F:protein-N-terminal-alanine acetyltransferase activity"/>
    <property type="evidence" value="ECO:0007669"/>
    <property type="project" value="UniProtKB-UniRule"/>
</dbReference>
<name>A0A4V1MS44_9BURK</name>
<evidence type="ECO:0000256" key="2">
    <source>
        <dbReference type="SAM" id="MobiDB-lite"/>
    </source>
</evidence>
<evidence type="ECO:0000313" key="5">
    <source>
        <dbReference type="Proteomes" id="UP000290849"/>
    </source>
</evidence>
<dbReference type="InterPro" id="IPR000182">
    <property type="entry name" value="GNAT_dom"/>
</dbReference>
<dbReference type="InterPro" id="IPR000905">
    <property type="entry name" value="Gcp-like_dom"/>
</dbReference>
<dbReference type="OrthoDB" id="9796919at2"/>
<comment type="caution">
    <text evidence="4">The sequence shown here is derived from an EMBL/GenBank/DDBJ whole genome shotgun (WGS) entry which is preliminary data.</text>
</comment>
<dbReference type="Proteomes" id="UP000290849">
    <property type="component" value="Unassembled WGS sequence"/>
</dbReference>
<dbReference type="PROSITE" id="PS51186">
    <property type="entry name" value="GNAT"/>
    <property type="match status" value="1"/>
</dbReference>
<dbReference type="InterPro" id="IPR006464">
    <property type="entry name" value="AcTrfase_RimI/Ard1"/>
</dbReference>
<evidence type="ECO:0000259" key="3">
    <source>
        <dbReference type="PROSITE" id="PS51186"/>
    </source>
</evidence>
<dbReference type="InterPro" id="IPR016181">
    <property type="entry name" value="Acyl_CoA_acyltransferase"/>
</dbReference>
<organism evidence="4 5">
    <name type="scientific">Achromobacter aloeverae</name>
    <dbReference type="NCBI Taxonomy" id="1750518"/>
    <lineage>
        <taxon>Bacteria</taxon>
        <taxon>Pseudomonadati</taxon>
        <taxon>Pseudomonadota</taxon>
        <taxon>Betaproteobacteria</taxon>
        <taxon>Burkholderiales</taxon>
        <taxon>Alcaligenaceae</taxon>
        <taxon>Achromobacter</taxon>
    </lineage>
</organism>
<dbReference type="Gene3D" id="3.40.630.30">
    <property type="match status" value="1"/>
</dbReference>
<gene>
    <name evidence="1" type="primary">rimI</name>
    <name evidence="4" type="ORF">C7R54_16695</name>
</gene>
<keyword evidence="1 4" id="KW-0808">Transferase</keyword>
<dbReference type="Gene3D" id="3.30.420.40">
    <property type="match status" value="2"/>
</dbReference>
<feature type="domain" description="N-acetyltransferase" evidence="3">
    <location>
        <begin position="284"/>
        <end position="430"/>
    </location>
</feature>